<accession>A0AAD9V953</accession>
<gene>
    <name evidence="12" type="ORF">P5673_010207</name>
</gene>
<comment type="subcellular location">
    <subcellularLocation>
        <location evidence="1">Cell projection</location>
        <location evidence="1">Cilium</location>
    </subcellularLocation>
    <subcellularLocation>
        <location evidence="2">Membrane</location>
        <topology evidence="2">Multi-pass membrane protein</topology>
    </subcellularLocation>
</comment>
<keyword evidence="9" id="KW-0966">Cell projection</keyword>
<comment type="function">
    <text evidence="10">Component of the transition zone in primary cilia. Required for ciliogenesis.</text>
</comment>
<name>A0AAD9V953_ACRCE</name>
<evidence type="ECO:0000256" key="1">
    <source>
        <dbReference type="ARBA" id="ARBA00004138"/>
    </source>
</evidence>
<organism evidence="12 13">
    <name type="scientific">Acropora cervicornis</name>
    <name type="common">Staghorn coral</name>
    <dbReference type="NCBI Taxonomy" id="6130"/>
    <lineage>
        <taxon>Eukaryota</taxon>
        <taxon>Metazoa</taxon>
        <taxon>Cnidaria</taxon>
        <taxon>Anthozoa</taxon>
        <taxon>Hexacorallia</taxon>
        <taxon>Scleractinia</taxon>
        <taxon>Astrocoeniina</taxon>
        <taxon>Acroporidae</taxon>
        <taxon>Acropora</taxon>
    </lineage>
</organism>
<evidence type="ECO:0000256" key="10">
    <source>
        <dbReference type="ARBA" id="ARBA00025631"/>
    </source>
</evidence>
<dbReference type="PANTHER" id="PTHR28388">
    <property type="entry name" value="TRANSMEMBRANE PROTEIN 237"/>
    <property type="match status" value="1"/>
</dbReference>
<dbReference type="AlphaFoldDB" id="A0AAD9V953"/>
<evidence type="ECO:0000256" key="9">
    <source>
        <dbReference type="ARBA" id="ARBA00023273"/>
    </source>
</evidence>
<evidence type="ECO:0000256" key="7">
    <source>
        <dbReference type="ARBA" id="ARBA00023069"/>
    </source>
</evidence>
<evidence type="ECO:0000313" key="13">
    <source>
        <dbReference type="Proteomes" id="UP001249851"/>
    </source>
</evidence>
<reference evidence="12" key="1">
    <citation type="journal article" date="2023" name="G3 (Bethesda)">
        <title>Whole genome assembly and annotation of the endangered Caribbean coral Acropora cervicornis.</title>
        <authorList>
            <person name="Selwyn J.D."/>
            <person name="Vollmer S.V."/>
        </authorList>
    </citation>
    <scope>NUCLEOTIDE SEQUENCE</scope>
    <source>
        <strain evidence="12">K2</strain>
    </source>
</reference>
<dbReference type="InterPro" id="IPR029409">
    <property type="entry name" value="TMEM237"/>
</dbReference>
<keyword evidence="5" id="KW-0970">Cilium biogenesis/degradation</keyword>
<evidence type="ECO:0000256" key="5">
    <source>
        <dbReference type="ARBA" id="ARBA00022794"/>
    </source>
</evidence>
<evidence type="ECO:0000256" key="3">
    <source>
        <dbReference type="ARBA" id="ARBA00008783"/>
    </source>
</evidence>
<dbReference type="PANTHER" id="PTHR28388:SF1">
    <property type="entry name" value="TRANSMEMBRANE PROTEIN 237"/>
    <property type="match status" value="1"/>
</dbReference>
<proteinExistence type="inferred from homology"/>
<keyword evidence="8 11" id="KW-0472">Membrane</keyword>
<dbReference type="GO" id="GO:0016020">
    <property type="term" value="C:membrane"/>
    <property type="evidence" value="ECO:0007669"/>
    <property type="project" value="UniProtKB-SubCell"/>
</dbReference>
<evidence type="ECO:0000313" key="12">
    <source>
        <dbReference type="EMBL" id="KAK2565906.1"/>
    </source>
</evidence>
<dbReference type="GO" id="GO:0060271">
    <property type="term" value="P:cilium assembly"/>
    <property type="evidence" value="ECO:0007669"/>
    <property type="project" value="TreeGrafter"/>
</dbReference>
<evidence type="ECO:0000256" key="4">
    <source>
        <dbReference type="ARBA" id="ARBA00022692"/>
    </source>
</evidence>
<keyword evidence="6 11" id="KW-1133">Transmembrane helix</keyword>
<evidence type="ECO:0000256" key="2">
    <source>
        <dbReference type="ARBA" id="ARBA00004141"/>
    </source>
</evidence>
<evidence type="ECO:0000256" key="11">
    <source>
        <dbReference type="SAM" id="Phobius"/>
    </source>
</evidence>
<evidence type="ECO:0000256" key="6">
    <source>
        <dbReference type="ARBA" id="ARBA00022989"/>
    </source>
</evidence>
<reference evidence="12" key="2">
    <citation type="journal article" date="2023" name="Science">
        <title>Genomic signatures of disease resistance in endangered staghorn corals.</title>
        <authorList>
            <person name="Vollmer S.V."/>
            <person name="Selwyn J.D."/>
            <person name="Despard B.A."/>
            <person name="Roesel C.L."/>
        </authorList>
    </citation>
    <scope>NUCLEOTIDE SEQUENCE</scope>
    <source>
        <strain evidence="12">K2</strain>
    </source>
</reference>
<evidence type="ECO:0000256" key="8">
    <source>
        <dbReference type="ARBA" id="ARBA00023136"/>
    </source>
</evidence>
<comment type="similarity">
    <text evidence="3">Belongs to the TMEM237 family.</text>
</comment>
<feature type="transmembrane region" description="Helical" evidence="11">
    <location>
        <begin position="12"/>
        <end position="40"/>
    </location>
</feature>
<dbReference type="Pfam" id="PF15383">
    <property type="entry name" value="TMEM237"/>
    <property type="match status" value="1"/>
</dbReference>
<dbReference type="Proteomes" id="UP001249851">
    <property type="component" value="Unassembled WGS sequence"/>
</dbReference>
<dbReference type="GO" id="GO:0035869">
    <property type="term" value="C:ciliary transition zone"/>
    <property type="evidence" value="ECO:0007669"/>
    <property type="project" value="TreeGrafter"/>
</dbReference>
<keyword evidence="13" id="KW-1185">Reference proteome</keyword>
<dbReference type="EMBL" id="JARQWQ010000018">
    <property type="protein sequence ID" value="KAK2565906.1"/>
    <property type="molecule type" value="Genomic_DNA"/>
</dbReference>
<comment type="caution">
    <text evidence="12">The sequence shown here is derived from an EMBL/GenBank/DDBJ whole genome shotgun (WGS) entry which is preliminary data.</text>
</comment>
<protein>
    <submittedName>
        <fullName evidence="12">Uncharacterized protein</fullName>
    </submittedName>
</protein>
<keyword evidence="4 11" id="KW-0812">Transmembrane</keyword>
<keyword evidence="7" id="KW-0969">Cilium</keyword>
<sequence length="118" mass="13737">MLKSYQSDESDAWYFNLQICCFVLLYTAYLFALVFSISVANIDDRISLYKENQTLWDNSETTSLLDTWRIINLMRALGAVLGWVLVAAQPTKDYTAQNLYEEELLPREERHEQSNEAV</sequence>